<feature type="transmembrane region" description="Helical" evidence="1">
    <location>
        <begin position="34"/>
        <end position="55"/>
    </location>
</feature>
<reference evidence="2 3" key="1">
    <citation type="submission" date="2024-06" db="EMBL/GenBank/DDBJ databases">
        <title>The Natural Products Discovery Center: Release of the First 8490 Sequenced Strains for Exploring Actinobacteria Biosynthetic Diversity.</title>
        <authorList>
            <person name="Kalkreuter E."/>
            <person name="Kautsar S.A."/>
            <person name="Yang D."/>
            <person name="Bader C.D."/>
            <person name="Teijaro C.N."/>
            <person name="Fluegel L."/>
            <person name="Davis C.M."/>
            <person name="Simpson J.R."/>
            <person name="Lauterbach L."/>
            <person name="Steele A.D."/>
            <person name="Gui C."/>
            <person name="Meng S."/>
            <person name="Li G."/>
            <person name="Viehrig K."/>
            <person name="Ye F."/>
            <person name="Su P."/>
            <person name="Kiefer A.F."/>
            <person name="Nichols A."/>
            <person name="Cepeda A.J."/>
            <person name="Yan W."/>
            <person name="Fan B."/>
            <person name="Jiang Y."/>
            <person name="Adhikari A."/>
            <person name="Zheng C.-J."/>
            <person name="Schuster L."/>
            <person name="Cowan T.M."/>
            <person name="Smanski M.J."/>
            <person name="Chevrette M.G."/>
            <person name="De Carvalho L.P.S."/>
            <person name="Shen B."/>
        </authorList>
    </citation>
    <scope>NUCLEOTIDE SEQUENCE [LARGE SCALE GENOMIC DNA]</scope>
    <source>
        <strain evidence="2 3">NPDC000155</strain>
    </source>
</reference>
<gene>
    <name evidence="2" type="ORF">ABT384_18585</name>
</gene>
<name>A0ABV1XT53_9ACTN</name>
<sequence>MGAGIIILIPLFFLYALLMAAFCMLIASRTSERTGWLMSVPLIFLPLAVLVGVLIP</sequence>
<evidence type="ECO:0000313" key="3">
    <source>
        <dbReference type="Proteomes" id="UP001486207"/>
    </source>
</evidence>
<organism evidence="2 3">
    <name type="scientific">Streptomyces lanatus</name>
    <dbReference type="NCBI Taxonomy" id="66900"/>
    <lineage>
        <taxon>Bacteria</taxon>
        <taxon>Bacillati</taxon>
        <taxon>Actinomycetota</taxon>
        <taxon>Actinomycetes</taxon>
        <taxon>Kitasatosporales</taxon>
        <taxon>Streptomycetaceae</taxon>
        <taxon>Streptomyces</taxon>
    </lineage>
</organism>
<proteinExistence type="predicted"/>
<keyword evidence="3" id="KW-1185">Reference proteome</keyword>
<comment type="caution">
    <text evidence="2">The sequence shown here is derived from an EMBL/GenBank/DDBJ whole genome shotgun (WGS) entry which is preliminary data.</text>
</comment>
<evidence type="ECO:0000313" key="2">
    <source>
        <dbReference type="EMBL" id="MER7374643.1"/>
    </source>
</evidence>
<accession>A0ABV1XT53</accession>
<keyword evidence="1" id="KW-1133">Transmembrane helix</keyword>
<evidence type="ECO:0000256" key="1">
    <source>
        <dbReference type="SAM" id="Phobius"/>
    </source>
</evidence>
<dbReference type="Proteomes" id="UP001486207">
    <property type="component" value="Unassembled WGS sequence"/>
</dbReference>
<dbReference type="EMBL" id="JBEPFB010000007">
    <property type="protein sequence ID" value="MER7374643.1"/>
    <property type="molecule type" value="Genomic_DNA"/>
</dbReference>
<feature type="transmembrane region" description="Helical" evidence="1">
    <location>
        <begin position="6"/>
        <end position="27"/>
    </location>
</feature>
<protein>
    <submittedName>
        <fullName evidence="2">Uncharacterized protein</fullName>
    </submittedName>
</protein>
<dbReference type="RefSeq" id="WP_190071332.1">
    <property type="nucleotide sequence ID" value="NZ_BNBM01000007.1"/>
</dbReference>
<keyword evidence="1" id="KW-0812">Transmembrane</keyword>
<keyword evidence="1" id="KW-0472">Membrane</keyword>